<reference evidence="1 2" key="1">
    <citation type="submission" date="2021-01" db="EMBL/GenBank/DDBJ databases">
        <title>Chromosome-level genome assembly of a human fungal pathogen reveals clustering of transcriptionally co-regulated genes.</title>
        <authorList>
            <person name="Voorhies M."/>
            <person name="Cohen S."/>
            <person name="Shea T.P."/>
            <person name="Petrus S."/>
            <person name="Munoz J.F."/>
            <person name="Poplawski S."/>
            <person name="Goldman W.E."/>
            <person name="Michael T."/>
            <person name="Cuomo C.A."/>
            <person name="Sil A."/>
            <person name="Beyhan S."/>
        </authorList>
    </citation>
    <scope>NUCLEOTIDE SEQUENCE [LARGE SCALE GENOMIC DNA]</scope>
    <source>
        <strain evidence="1 2">G184AR</strain>
    </source>
</reference>
<protein>
    <submittedName>
        <fullName evidence="1">2-isopropylmalate synthase</fullName>
    </submittedName>
</protein>
<name>A0A8H8D2Q2_AJECA</name>
<comment type="caution">
    <text evidence="1">The sequence shown here is derived from an EMBL/GenBank/DDBJ whole genome shotgun (WGS) entry which is preliminary data.</text>
</comment>
<dbReference type="AlphaFoldDB" id="A0A8H8D2Q2"/>
<organism evidence="1 2">
    <name type="scientific">Ajellomyces capsulatus</name>
    <name type="common">Darling's disease fungus</name>
    <name type="synonym">Histoplasma capsulatum</name>
    <dbReference type="NCBI Taxonomy" id="5037"/>
    <lineage>
        <taxon>Eukaryota</taxon>
        <taxon>Fungi</taxon>
        <taxon>Dikarya</taxon>
        <taxon>Ascomycota</taxon>
        <taxon>Pezizomycotina</taxon>
        <taxon>Eurotiomycetes</taxon>
        <taxon>Eurotiomycetidae</taxon>
        <taxon>Onygenales</taxon>
        <taxon>Ajellomycetaceae</taxon>
        <taxon>Histoplasma</taxon>
    </lineage>
</organism>
<dbReference type="EMBL" id="JAEVHI010000002">
    <property type="protein sequence ID" value="KAG5298879.1"/>
    <property type="molecule type" value="Genomic_DNA"/>
</dbReference>
<evidence type="ECO:0000313" key="1">
    <source>
        <dbReference type="EMBL" id="KAG5298879.1"/>
    </source>
</evidence>
<dbReference type="VEuPathDB" id="FungiDB:I7I52_08995"/>
<sequence length="188" mass="20782">MRDGHMVDNWSFAHSVAVIKMLLKRDSRFVKRARQPMRIGGRYHTFPLTQKISAATTKPSSGSTHRAARVVLPGLSFAVLNWIFPADYKSHSARSFRHKPTGLVVSSCPKKSSPFSKRPTISSKRPVSPWLTITSLPTARSPPLPLNPAKHSTPRTSSDALLALLKSTAYNTPSSVWAMVLSLPWQTP</sequence>
<dbReference type="Proteomes" id="UP000670092">
    <property type="component" value="Unassembled WGS sequence"/>
</dbReference>
<accession>A0A8H8D2Q2</accession>
<proteinExistence type="predicted"/>
<gene>
    <name evidence="1" type="primary">LEU4</name>
    <name evidence="1" type="ORF">I7I52_08995</name>
</gene>
<evidence type="ECO:0000313" key="2">
    <source>
        <dbReference type="Proteomes" id="UP000670092"/>
    </source>
</evidence>